<dbReference type="InterPro" id="IPR010982">
    <property type="entry name" value="Lambda_DNA-bd_dom_sf"/>
</dbReference>
<dbReference type="SUPFAM" id="SSF51306">
    <property type="entry name" value="LexA/Signal peptidase"/>
    <property type="match status" value="1"/>
</dbReference>
<dbReference type="SUPFAM" id="SSF47413">
    <property type="entry name" value="lambda repressor-like DNA-binding domains"/>
    <property type="match status" value="1"/>
</dbReference>
<dbReference type="InterPro" id="IPR001387">
    <property type="entry name" value="Cro/C1-type_HTH"/>
</dbReference>
<dbReference type="Gene3D" id="1.10.260.40">
    <property type="entry name" value="lambda repressor-like DNA-binding domains"/>
    <property type="match status" value="1"/>
</dbReference>
<dbReference type="Proteomes" id="UP000441102">
    <property type="component" value="Unassembled WGS sequence"/>
</dbReference>
<keyword evidence="3" id="KW-0804">Transcription</keyword>
<evidence type="ECO:0000259" key="4">
    <source>
        <dbReference type="PROSITE" id="PS50943"/>
    </source>
</evidence>
<keyword evidence="2" id="KW-0238">DNA-binding</keyword>
<comment type="caution">
    <text evidence="5">The sequence shown here is derived from an EMBL/GenBank/DDBJ whole genome shotgun (WGS) entry which is preliminary data.</text>
</comment>
<evidence type="ECO:0000256" key="3">
    <source>
        <dbReference type="ARBA" id="ARBA00023163"/>
    </source>
</evidence>
<sequence>MQPMNKNELAIKVGAAIRTARKQRGLVMREIASHLNTQTAAVGNWEIGKNLPSTENLIRTADLLKVDAAALGRGEVVYLDDQPVNEAEFISDSHELPKGPLDVEVRGVAVGGDDGDFSLNGEITGYVRRPPGLAGIRKVFALHVISDSMWPRYEPGELIYCGGREAVPGDDVVIEMFPVKEGEIGHAYIKRLVRRSTSEIICTQFNPQKELSFDPYAIKNMWRVIPLRELLGY</sequence>
<protein>
    <submittedName>
        <fullName evidence="5">Helix-turn-helix transcriptional regulator</fullName>
    </submittedName>
</protein>
<evidence type="ECO:0000313" key="5">
    <source>
        <dbReference type="EMBL" id="KAB2801824.1"/>
    </source>
</evidence>
<dbReference type="Gene3D" id="2.10.109.10">
    <property type="entry name" value="Umud Fragment, subunit A"/>
    <property type="match status" value="1"/>
</dbReference>
<accession>A0A6I0DVR3</accession>
<dbReference type="InterPro" id="IPR036286">
    <property type="entry name" value="LexA/Signal_pep-like_sf"/>
</dbReference>
<evidence type="ECO:0000256" key="2">
    <source>
        <dbReference type="ARBA" id="ARBA00023125"/>
    </source>
</evidence>
<organism evidence="5 6">
    <name type="scientific">Brucella anthropi</name>
    <name type="common">Ochrobactrum anthropi</name>
    <dbReference type="NCBI Taxonomy" id="529"/>
    <lineage>
        <taxon>Bacteria</taxon>
        <taxon>Pseudomonadati</taxon>
        <taxon>Pseudomonadota</taxon>
        <taxon>Alphaproteobacteria</taxon>
        <taxon>Hyphomicrobiales</taxon>
        <taxon>Brucellaceae</taxon>
        <taxon>Brucella/Ochrobactrum group</taxon>
        <taxon>Brucella</taxon>
    </lineage>
</organism>
<dbReference type="GO" id="GO:0003677">
    <property type="term" value="F:DNA binding"/>
    <property type="evidence" value="ECO:0007669"/>
    <property type="project" value="UniProtKB-KW"/>
</dbReference>
<feature type="domain" description="HTH cro/C1-type" evidence="4">
    <location>
        <begin position="17"/>
        <end position="71"/>
    </location>
</feature>
<dbReference type="EMBL" id="WBWX01000002">
    <property type="protein sequence ID" value="KAB2801824.1"/>
    <property type="molecule type" value="Genomic_DNA"/>
</dbReference>
<proteinExistence type="predicted"/>
<evidence type="ECO:0000256" key="1">
    <source>
        <dbReference type="ARBA" id="ARBA00023015"/>
    </source>
</evidence>
<dbReference type="AlphaFoldDB" id="A0A6I0DVR3"/>
<dbReference type="PANTHER" id="PTHR40661:SF3">
    <property type="entry name" value="FELS-1 PROPHAGE TRANSCRIPTIONAL REGULATOR"/>
    <property type="match status" value="1"/>
</dbReference>
<evidence type="ECO:0000313" key="6">
    <source>
        <dbReference type="Proteomes" id="UP000441102"/>
    </source>
</evidence>
<gene>
    <name evidence="5" type="ORF">F9L06_08255</name>
</gene>
<dbReference type="PROSITE" id="PS50943">
    <property type="entry name" value="HTH_CROC1"/>
    <property type="match status" value="1"/>
</dbReference>
<reference evidence="5 6" key="1">
    <citation type="submission" date="2019-09" db="EMBL/GenBank/DDBJ databases">
        <title>Taxonomic organization of the family Brucellaceae based on a phylogenomic approach.</title>
        <authorList>
            <person name="Leclercq S."/>
            <person name="Cloeckaert A."/>
            <person name="Zygmunt M.S."/>
        </authorList>
    </citation>
    <scope>NUCLEOTIDE SEQUENCE [LARGE SCALE GENOMIC DNA]</scope>
    <source>
        <strain evidence="5 6">CCUG 34461</strain>
    </source>
</reference>
<dbReference type="CDD" id="cd00093">
    <property type="entry name" value="HTH_XRE"/>
    <property type="match status" value="1"/>
</dbReference>
<dbReference type="PANTHER" id="PTHR40661">
    <property type="match status" value="1"/>
</dbReference>
<keyword evidence="1" id="KW-0805">Transcription regulation</keyword>
<name>A0A6I0DVR3_BRUAN</name>
<dbReference type="CDD" id="cd06529">
    <property type="entry name" value="S24_LexA-like"/>
    <property type="match status" value="1"/>
</dbReference>
<dbReference type="Pfam" id="PF01381">
    <property type="entry name" value="HTH_3"/>
    <property type="match status" value="1"/>
</dbReference>
<dbReference type="SMART" id="SM00530">
    <property type="entry name" value="HTH_XRE"/>
    <property type="match status" value="1"/>
</dbReference>
<dbReference type="InterPro" id="IPR039418">
    <property type="entry name" value="LexA-like"/>
</dbReference>